<dbReference type="AlphaFoldDB" id="A0A5D2I8F9"/>
<sequence>MVPFYPQISPLKPLIFPLKIGILKTPFRCFSPPPPFSSSPFPKSKSQPICCIAVDHLTCFASESHLKSS</sequence>
<gene>
    <name evidence="1" type="ORF">ES332_D12G097200v1</name>
</gene>
<organism evidence="1 2">
    <name type="scientific">Gossypium tomentosum</name>
    <name type="common">Hawaiian cotton</name>
    <name type="synonym">Gossypium sandvicense</name>
    <dbReference type="NCBI Taxonomy" id="34277"/>
    <lineage>
        <taxon>Eukaryota</taxon>
        <taxon>Viridiplantae</taxon>
        <taxon>Streptophyta</taxon>
        <taxon>Embryophyta</taxon>
        <taxon>Tracheophyta</taxon>
        <taxon>Spermatophyta</taxon>
        <taxon>Magnoliopsida</taxon>
        <taxon>eudicotyledons</taxon>
        <taxon>Gunneridae</taxon>
        <taxon>Pentapetalae</taxon>
        <taxon>rosids</taxon>
        <taxon>malvids</taxon>
        <taxon>Malvales</taxon>
        <taxon>Malvaceae</taxon>
        <taxon>Malvoideae</taxon>
        <taxon>Gossypium</taxon>
    </lineage>
</organism>
<reference evidence="1 2" key="1">
    <citation type="submission" date="2019-07" db="EMBL/GenBank/DDBJ databases">
        <title>WGS assembly of Gossypium tomentosum.</title>
        <authorList>
            <person name="Chen Z.J."/>
            <person name="Sreedasyam A."/>
            <person name="Ando A."/>
            <person name="Song Q."/>
            <person name="De L."/>
            <person name="Hulse-Kemp A."/>
            <person name="Ding M."/>
            <person name="Ye W."/>
            <person name="Kirkbride R."/>
            <person name="Jenkins J."/>
            <person name="Plott C."/>
            <person name="Lovell J."/>
            <person name="Lin Y.-M."/>
            <person name="Vaughn R."/>
            <person name="Liu B."/>
            <person name="Li W."/>
            <person name="Simpson S."/>
            <person name="Scheffler B."/>
            <person name="Saski C."/>
            <person name="Grover C."/>
            <person name="Hu G."/>
            <person name="Conover J."/>
            <person name="Carlson J."/>
            <person name="Shu S."/>
            <person name="Boston L."/>
            <person name="Williams M."/>
            <person name="Peterson D."/>
            <person name="Mcgee K."/>
            <person name="Jones D."/>
            <person name="Wendel J."/>
            <person name="Stelly D."/>
            <person name="Grimwood J."/>
            <person name="Schmutz J."/>
        </authorList>
    </citation>
    <scope>NUCLEOTIDE SEQUENCE [LARGE SCALE GENOMIC DNA]</scope>
    <source>
        <strain evidence="1">7179.01</strain>
    </source>
</reference>
<protein>
    <submittedName>
        <fullName evidence="1">Uncharacterized protein</fullName>
    </submittedName>
</protein>
<name>A0A5D2I8F9_GOSTO</name>
<evidence type="ECO:0000313" key="1">
    <source>
        <dbReference type="EMBL" id="TYH38236.1"/>
    </source>
</evidence>
<evidence type="ECO:0000313" key="2">
    <source>
        <dbReference type="Proteomes" id="UP000322667"/>
    </source>
</evidence>
<keyword evidence="2" id="KW-1185">Reference proteome</keyword>
<dbReference type="EMBL" id="CM017634">
    <property type="protein sequence ID" value="TYH38236.1"/>
    <property type="molecule type" value="Genomic_DNA"/>
</dbReference>
<proteinExistence type="predicted"/>
<accession>A0A5D2I8F9</accession>
<dbReference type="Proteomes" id="UP000322667">
    <property type="component" value="Chromosome D12"/>
</dbReference>